<comment type="caution">
    <text evidence="3">The sequence shown here is derived from an EMBL/GenBank/DDBJ whole genome shotgun (WGS) entry which is preliminary data.</text>
</comment>
<keyword evidence="4" id="KW-1185">Reference proteome</keyword>
<dbReference type="Proteomes" id="UP001321580">
    <property type="component" value="Unassembled WGS sequence"/>
</dbReference>
<dbReference type="RefSeq" id="WP_283212947.1">
    <property type="nucleotide sequence ID" value="NZ_JASGBI010000001.1"/>
</dbReference>
<dbReference type="EMBL" id="JASGBI010000001">
    <property type="protein sequence ID" value="MDI9239567.1"/>
    <property type="molecule type" value="Genomic_DNA"/>
</dbReference>
<organism evidence="3 4">
    <name type="scientific">Lysobacter stagni</name>
    <dbReference type="NCBI Taxonomy" id="3045172"/>
    <lineage>
        <taxon>Bacteria</taxon>
        <taxon>Pseudomonadati</taxon>
        <taxon>Pseudomonadota</taxon>
        <taxon>Gammaproteobacteria</taxon>
        <taxon>Lysobacterales</taxon>
        <taxon>Lysobacteraceae</taxon>
        <taxon>Lysobacter</taxon>
    </lineage>
</organism>
<evidence type="ECO:0000313" key="4">
    <source>
        <dbReference type="Proteomes" id="UP001321580"/>
    </source>
</evidence>
<dbReference type="InterPro" id="IPR025115">
    <property type="entry name" value="DUF4034"/>
</dbReference>
<dbReference type="InterPro" id="IPR011990">
    <property type="entry name" value="TPR-like_helical_dom_sf"/>
</dbReference>
<dbReference type="Gene3D" id="1.25.40.10">
    <property type="entry name" value="Tetratricopeptide repeat domain"/>
    <property type="match status" value="1"/>
</dbReference>
<feature type="chain" id="PRO_5047531485" evidence="1">
    <location>
        <begin position="25"/>
        <end position="506"/>
    </location>
</feature>
<protein>
    <submittedName>
        <fullName evidence="3">DUF4034 domain-containing protein</fullName>
    </submittedName>
</protein>
<dbReference type="Pfam" id="PF13226">
    <property type="entry name" value="DUF4034"/>
    <property type="match status" value="1"/>
</dbReference>
<feature type="signal peptide" evidence="1">
    <location>
        <begin position="1"/>
        <end position="24"/>
    </location>
</feature>
<evidence type="ECO:0000259" key="2">
    <source>
        <dbReference type="Pfam" id="PF13226"/>
    </source>
</evidence>
<evidence type="ECO:0000256" key="1">
    <source>
        <dbReference type="SAM" id="SignalP"/>
    </source>
</evidence>
<dbReference type="SUPFAM" id="SSF48452">
    <property type="entry name" value="TPR-like"/>
    <property type="match status" value="1"/>
</dbReference>
<keyword evidence="1" id="KW-0732">Signal</keyword>
<feature type="domain" description="DUF4034" evidence="2">
    <location>
        <begin position="93"/>
        <end position="212"/>
    </location>
</feature>
<sequence>MIRTRKFIAGIAFGCVVIATQAQATESVTPPAEWASYVAKVRKAEAVKNDEARCLAYPDLPGNKWRQGAAKGRCSLLRKPMLSLDQVDRLLASDEGVVELDRRFAAALDAHYQDPAQRDQVFVAFKVFDGSARAGKVAERWLEAAPRSAFANAAAGTHYSERGWKARGQRFISQTSEADLKRMGDGFSRAVPLYLTALDLEPRLSVACVSLAAIGRQSSDALQQFGMDRCLKMDPDSYHVVQEWLNQVEPRWGGSDAQLAKVVAYAAARTERSPALGVFLGASAGYRPSVQDYGRFAEELGAAARMGPSAGMAKYAGEGFSARNDTWRAFAYLSQAIRFRPDDPQPRYSRAMLFYNNLKEFAWARADMDVALRAAPNDPDYNYQQARNIQKVKDNLAARPYFKRAMSHPVMGEWATAFYCESFIFPQFQRAEADRCTKDAVAKYPYNGEVWRLRAWTLYLSDQPGLREAVDQFARHAETSAHVIELDRMRHEWQPRLGPLPAGPAR</sequence>
<name>A0ABT6XHD6_9GAMM</name>
<accession>A0ABT6XHD6</accession>
<gene>
    <name evidence="3" type="ORF">QLQ15_11695</name>
</gene>
<evidence type="ECO:0000313" key="3">
    <source>
        <dbReference type="EMBL" id="MDI9239567.1"/>
    </source>
</evidence>
<reference evidence="3 4" key="1">
    <citation type="submission" date="2023-05" db="EMBL/GenBank/DDBJ databases">
        <title>Lysobacter sp. strain LF1 Genome sequencing and assembly.</title>
        <authorList>
            <person name="Jung Y."/>
        </authorList>
    </citation>
    <scope>NUCLEOTIDE SEQUENCE [LARGE SCALE GENOMIC DNA]</scope>
    <source>
        <strain evidence="3 4">LF1</strain>
    </source>
</reference>
<proteinExistence type="predicted"/>